<comment type="similarity">
    <text evidence="1">Belongs to the C/M/P thioester hydrolase family.</text>
</comment>
<evidence type="ECO:0000256" key="2">
    <source>
        <dbReference type="ARBA" id="ARBA00022801"/>
    </source>
</evidence>
<dbReference type="Pfam" id="PF13622">
    <property type="entry name" value="4HBT_3"/>
    <property type="match status" value="1"/>
</dbReference>
<feature type="domain" description="Acyl-CoA thioesterase-like N-terminal HotDog" evidence="4">
    <location>
        <begin position="56"/>
        <end position="138"/>
    </location>
</feature>
<dbReference type="SUPFAM" id="SSF54637">
    <property type="entry name" value="Thioesterase/thiol ester dehydrase-isomerase"/>
    <property type="match status" value="2"/>
</dbReference>
<dbReference type="Pfam" id="PF02551">
    <property type="entry name" value="Acyl_CoA_thio"/>
    <property type="match status" value="1"/>
</dbReference>
<keyword evidence="6" id="KW-1185">Reference proteome</keyword>
<dbReference type="InterPro" id="IPR042171">
    <property type="entry name" value="Acyl-CoA_hotdog"/>
</dbReference>
<evidence type="ECO:0000259" key="4">
    <source>
        <dbReference type="Pfam" id="PF13622"/>
    </source>
</evidence>
<dbReference type="EMBL" id="BSUO01000001">
    <property type="protein sequence ID" value="GMA39076.1"/>
    <property type="molecule type" value="Genomic_DNA"/>
</dbReference>
<evidence type="ECO:0000313" key="6">
    <source>
        <dbReference type="Proteomes" id="UP001157126"/>
    </source>
</evidence>
<evidence type="ECO:0000259" key="3">
    <source>
        <dbReference type="Pfam" id="PF02551"/>
    </source>
</evidence>
<name>A0ABQ6IPQ6_9MICO</name>
<evidence type="ECO:0000313" key="5">
    <source>
        <dbReference type="EMBL" id="GMA39076.1"/>
    </source>
</evidence>
<dbReference type="PANTHER" id="PTHR11066">
    <property type="entry name" value="ACYL-COA THIOESTERASE"/>
    <property type="match status" value="1"/>
</dbReference>
<dbReference type="InterPro" id="IPR029069">
    <property type="entry name" value="HotDog_dom_sf"/>
</dbReference>
<dbReference type="Gene3D" id="2.40.160.210">
    <property type="entry name" value="Acyl-CoA thioesterase, double hotdog domain"/>
    <property type="match status" value="1"/>
</dbReference>
<comment type="caution">
    <text evidence="5">The sequence shown here is derived from an EMBL/GenBank/DDBJ whole genome shotgun (WGS) entry which is preliminary data.</text>
</comment>
<accession>A0ABQ6IPQ6</accession>
<dbReference type="CDD" id="cd03444">
    <property type="entry name" value="Thioesterase_II_repeat1"/>
    <property type="match status" value="1"/>
</dbReference>
<organism evidence="5 6">
    <name type="scientific">Mobilicoccus caccae</name>
    <dbReference type="NCBI Taxonomy" id="1859295"/>
    <lineage>
        <taxon>Bacteria</taxon>
        <taxon>Bacillati</taxon>
        <taxon>Actinomycetota</taxon>
        <taxon>Actinomycetes</taxon>
        <taxon>Micrococcales</taxon>
        <taxon>Dermatophilaceae</taxon>
        <taxon>Mobilicoccus</taxon>
    </lineage>
</organism>
<dbReference type="InterPro" id="IPR025652">
    <property type="entry name" value="TesB_C"/>
</dbReference>
<proteinExistence type="inferred from homology"/>
<dbReference type="InterPro" id="IPR049449">
    <property type="entry name" value="TesB_ACOT8-like_N"/>
</dbReference>
<keyword evidence="2" id="KW-0378">Hydrolase</keyword>
<reference evidence="6" key="1">
    <citation type="journal article" date="2019" name="Int. J. Syst. Evol. Microbiol.">
        <title>The Global Catalogue of Microorganisms (GCM) 10K type strain sequencing project: providing services to taxonomists for standard genome sequencing and annotation.</title>
        <authorList>
            <consortium name="The Broad Institute Genomics Platform"/>
            <consortium name="The Broad Institute Genome Sequencing Center for Infectious Disease"/>
            <person name="Wu L."/>
            <person name="Ma J."/>
        </authorList>
    </citation>
    <scope>NUCLEOTIDE SEQUENCE [LARGE SCALE GENOMIC DNA]</scope>
    <source>
        <strain evidence="6">NBRC 113072</strain>
    </source>
</reference>
<dbReference type="PANTHER" id="PTHR11066:SF34">
    <property type="entry name" value="ACYL-COENZYME A THIOESTERASE 8"/>
    <property type="match status" value="1"/>
</dbReference>
<sequence>MVEILPAAPAVSLRGVNLTLPPEDFDPLADLLDVLDLTPHAVDADVYEGRSQPQAHGRVYGGQVVAQSVVAAGRTVGELDGPPRHLHSLHGYFLRPGDPAQSIRYEVERLRDGSSFSARRVHAIQSDRPILSMIFSFQTDSDGIDHQTFMPAVPDPETLRSDAEDLATLGHPVGDYIARTRPIDLRHCQGHLYAHPRRQTASEQSVWLRADGTIPTDDALIHAAVLAYASDYNLLEGALRRHGLAWSDRRIRAASLDHAMWFHRPTRADEWVLYTQASPSSQGGRALGLGHMFSEDGTLVATVAQEGMLRLKQ</sequence>
<protein>
    <submittedName>
        <fullName evidence="5">Acyl-CoA thioesterase II</fullName>
    </submittedName>
</protein>
<gene>
    <name evidence="5" type="ORF">GCM10025883_11210</name>
</gene>
<dbReference type="InterPro" id="IPR003703">
    <property type="entry name" value="Acyl_CoA_thio"/>
</dbReference>
<evidence type="ECO:0000256" key="1">
    <source>
        <dbReference type="ARBA" id="ARBA00006538"/>
    </source>
</evidence>
<dbReference type="CDD" id="cd03445">
    <property type="entry name" value="Thioesterase_II_repeat2"/>
    <property type="match status" value="1"/>
</dbReference>
<dbReference type="Proteomes" id="UP001157126">
    <property type="component" value="Unassembled WGS sequence"/>
</dbReference>
<feature type="domain" description="Acyl-CoA thioesterase 2 C-terminal" evidence="3">
    <location>
        <begin position="200"/>
        <end position="308"/>
    </location>
</feature>